<name>A0A6G4QZ58_9CAUL</name>
<accession>A0A6G4QZ58</accession>
<protein>
    <submittedName>
        <fullName evidence="1">Uncharacterized protein</fullName>
    </submittedName>
</protein>
<dbReference type="AlphaFoldDB" id="A0A6G4QZ58"/>
<gene>
    <name evidence="1" type="ORF">G5B46_14065</name>
</gene>
<proteinExistence type="predicted"/>
<dbReference type="RefSeq" id="WP_165259565.1">
    <property type="nucleotide sequence ID" value="NZ_JAAKGT010000006.1"/>
</dbReference>
<comment type="caution">
    <text evidence="1">The sequence shown here is derived from an EMBL/GenBank/DDBJ whole genome shotgun (WGS) entry which is preliminary data.</text>
</comment>
<dbReference type="EMBL" id="JAAKGT010000006">
    <property type="protein sequence ID" value="NGM50739.1"/>
    <property type="molecule type" value="Genomic_DNA"/>
</dbReference>
<sequence length="221" mass="23855">MASRDAVVFADDVVELIGAMRTSLTLAGKGDKAAFQKAQDKLMSGGVKMLVGQALSARTRAAMMPKEAADRHIVLAQAEIYEGFGSVLSYSGGFTEGASAAKALRTFEANVRKQTIVGRERELAQVKSDRAELADGLLDPVVRAAFDRQHALQLDVFKSLERSADALGAIAGKLEASGGKRLQLRPDMLPLEKEESVQSQLMQEQMAAYQQMVDRANELAK</sequence>
<reference evidence="1" key="1">
    <citation type="submission" date="2020-02" db="EMBL/GenBank/DDBJ databases">
        <authorList>
            <person name="Gao J."/>
            <person name="Sun J."/>
        </authorList>
    </citation>
    <scope>NUCLEOTIDE SEQUENCE</scope>
    <source>
        <strain evidence="1">602-2</strain>
    </source>
</reference>
<evidence type="ECO:0000313" key="1">
    <source>
        <dbReference type="EMBL" id="NGM50739.1"/>
    </source>
</evidence>
<organism evidence="1">
    <name type="scientific">Caulobacter sp. 602-2</name>
    <dbReference type="NCBI Taxonomy" id="2710887"/>
    <lineage>
        <taxon>Bacteria</taxon>
        <taxon>Pseudomonadati</taxon>
        <taxon>Pseudomonadota</taxon>
        <taxon>Alphaproteobacteria</taxon>
        <taxon>Caulobacterales</taxon>
        <taxon>Caulobacteraceae</taxon>
        <taxon>Caulobacter</taxon>
    </lineage>
</organism>